<dbReference type="OrthoDB" id="70823at2759"/>
<dbReference type="Gene3D" id="3.20.20.70">
    <property type="entry name" value="Aldolase class I"/>
    <property type="match status" value="1"/>
</dbReference>
<dbReference type="PIRSF" id="PIRSF001357">
    <property type="entry name" value="DeoC"/>
    <property type="match status" value="1"/>
</dbReference>
<proteinExistence type="inferred from homology"/>
<dbReference type="eggNOG" id="KOG3981">
    <property type="taxonomic scope" value="Eukaryota"/>
</dbReference>
<name>F4S794_MELLP</name>
<dbReference type="KEGG" id="mlr:MELLADRAFT_112683"/>
<dbReference type="EMBL" id="GL883158">
    <property type="protein sequence ID" value="EGF99475.1"/>
    <property type="molecule type" value="Genomic_DNA"/>
</dbReference>
<evidence type="ECO:0000256" key="1">
    <source>
        <dbReference type="ARBA" id="ARBA00010936"/>
    </source>
</evidence>
<dbReference type="InterPro" id="IPR002915">
    <property type="entry name" value="DeoC/FbaB/LacD_aldolase"/>
</dbReference>
<dbReference type="GeneID" id="18924756"/>
<evidence type="ECO:0000256" key="3">
    <source>
        <dbReference type="ARBA" id="ARBA00022490"/>
    </source>
</evidence>
<evidence type="ECO:0000256" key="5">
    <source>
        <dbReference type="ARBA" id="ARBA00023270"/>
    </source>
</evidence>
<reference evidence="10" key="1">
    <citation type="journal article" date="2011" name="Proc. Natl. Acad. Sci. U.S.A.">
        <title>Obligate biotrophy features unraveled by the genomic analysis of rust fungi.</title>
        <authorList>
            <person name="Duplessis S."/>
            <person name="Cuomo C.A."/>
            <person name="Lin Y.-C."/>
            <person name="Aerts A."/>
            <person name="Tisserant E."/>
            <person name="Veneault-Fourrey C."/>
            <person name="Joly D.L."/>
            <person name="Hacquard S."/>
            <person name="Amselem J."/>
            <person name="Cantarel B.L."/>
            <person name="Chiu R."/>
            <person name="Coutinho P.M."/>
            <person name="Feau N."/>
            <person name="Field M."/>
            <person name="Frey P."/>
            <person name="Gelhaye E."/>
            <person name="Goldberg J."/>
            <person name="Grabherr M.G."/>
            <person name="Kodira C.D."/>
            <person name="Kohler A."/>
            <person name="Kuees U."/>
            <person name="Lindquist E.A."/>
            <person name="Lucas S.M."/>
            <person name="Mago R."/>
            <person name="Mauceli E."/>
            <person name="Morin E."/>
            <person name="Murat C."/>
            <person name="Pangilinan J.L."/>
            <person name="Park R."/>
            <person name="Pearson M."/>
            <person name="Quesneville H."/>
            <person name="Rouhier N."/>
            <person name="Sakthikumar S."/>
            <person name="Salamov A.A."/>
            <person name="Schmutz J."/>
            <person name="Selles B."/>
            <person name="Shapiro H."/>
            <person name="Tanguay P."/>
            <person name="Tuskan G.A."/>
            <person name="Henrissat B."/>
            <person name="Van de Peer Y."/>
            <person name="Rouze P."/>
            <person name="Ellis J.G."/>
            <person name="Dodds P.N."/>
            <person name="Schein J.E."/>
            <person name="Zhong S."/>
            <person name="Hamelin R.C."/>
            <person name="Grigoriev I.V."/>
            <person name="Szabo L.J."/>
            <person name="Martin F."/>
        </authorList>
    </citation>
    <scope>NUCLEOTIDE SEQUENCE [LARGE SCALE GENOMIC DNA]</scope>
    <source>
        <strain evidence="10">98AG31 / pathotype 3-4-7</strain>
    </source>
</reference>
<dbReference type="FunFam" id="3.20.20.70:FF:000044">
    <property type="entry name" value="Deoxyribose-phosphate aldolase"/>
    <property type="match status" value="1"/>
</dbReference>
<keyword evidence="4" id="KW-0456">Lyase</keyword>
<dbReference type="GO" id="GO:0016052">
    <property type="term" value="P:carbohydrate catabolic process"/>
    <property type="evidence" value="ECO:0007669"/>
    <property type="project" value="TreeGrafter"/>
</dbReference>
<dbReference type="SUPFAM" id="SSF51569">
    <property type="entry name" value="Aldolase"/>
    <property type="match status" value="1"/>
</dbReference>
<feature type="active site" description="Schiff-base intermediate with acetaldehyde" evidence="8">
    <location>
        <position position="168"/>
    </location>
</feature>
<dbReference type="GO" id="GO:0005737">
    <property type="term" value="C:cytoplasm"/>
    <property type="evidence" value="ECO:0007669"/>
    <property type="project" value="InterPro"/>
</dbReference>
<dbReference type="HAMAP" id="MF_00114">
    <property type="entry name" value="DeoC_type1"/>
    <property type="match status" value="1"/>
</dbReference>
<evidence type="ECO:0000313" key="9">
    <source>
        <dbReference type="EMBL" id="EGF99475.1"/>
    </source>
</evidence>
<dbReference type="PANTHER" id="PTHR10889:SF1">
    <property type="entry name" value="DEOXYRIBOSE-PHOSPHATE ALDOLASE"/>
    <property type="match status" value="1"/>
</dbReference>
<evidence type="ECO:0000256" key="2">
    <source>
        <dbReference type="ARBA" id="ARBA00012515"/>
    </source>
</evidence>
<evidence type="ECO:0000256" key="6">
    <source>
        <dbReference type="ARBA" id="ARBA00032755"/>
    </source>
</evidence>
<feature type="active site" description="Proton donor/acceptor" evidence="8">
    <location>
        <position position="197"/>
    </location>
</feature>
<dbReference type="VEuPathDB" id="FungiDB:MELLADRAFT_112683"/>
<dbReference type="InterPro" id="IPR013785">
    <property type="entry name" value="Aldolase_TIM"/>
</dbReference>
<dbReference type="InterPro" id="IPR011343">
    <property type="entry name" value="DeoC"/>
</dbReference>
<dbReference type="CDD" id="cd00959">
    <property type="entry name" value="DeoC"/>
    <property type="match status" value="1"/>
</dbReference>
<evidence type="ECO:0000313" key="10">
    <source>
        <dbReference type="Proteomes" id="UP000001072"/>
    </source>
</evidence>
<dbReference type="EC" id="4.1.2.4" evidence="2"/>
<dbReference type="SMART" id="SM01133">
    <property type="entry name" value="DeoC"/>
    <property type="match status" value="1"/>
</dbReference>
<dbReference type="Proteomes" id="UP000001072">
    <property type="component" value="Unassembled WGS sequence"/>
</dbReference>
<dbReference type="RefSeq" id="XP_007417263.1">
    <property type="nucleotide sequence ID" value="XM_007417201.1"/>
</dbReference>
<protein>
    <recommendedName>
        <fullName evidence="2">deoxyribose-phosphate aldolase</fullName>
        <ecNumber evidence="2">4.1.2.4</ecNumber>
    </recommendedName>
    <alternativeName>
        <fullName evidence="6">2-deoxy-D-ribose 5-phosphate aldolase</fullName>
    </alternativeName>
</protein>
<dbReference type="UniPathway" id="UPA00002">
    <property type="reaction ID" value="UER00468"/>
</dbReference>
<comment type="similarity">
    <text evidence="1">Belongs to the DeoC/FbaB aldolase family. DeoC type 1 subfamily.</text>
</comment>
<keyword evidence="3" id="KW-0963">Cytoplasm</keyword>
<dbReference type="STRING" id="747676.F4S794"/>
<dbReference type="NCBIfam" id="TIGR00126">
    <property type="entry name" value="deoC"/>
    <property type="match status" value="1"/>
</dbReference>
<dbReference type="GO" id="GO:0009264">
    <property type="term" value="P:deoxyribonucleotide catabolic process"/>
    <property type="evidence" value="ECO:0007669"/>
    <property type="project" value="InterPro"/>
</dbReference>
<dbReference type="Pfam" id="PF01791">
    <property type="entry name" value="DeoC"/>
    <property type="match status" value="1"/>
</dbReference>
<evidence type="ECO:0000256" key="8">
    <source>
        <dbReference type="PIRSR" id="PIRSR001357-50"/>
    </source>
</evidence>
<organism evidence="10">
    <name type="scientific">Melampsora larici-populina (strain 98AG31 / pathotype 3-4-7)</name>
    <name type="common">Poplar leaf rust fungus</name>
    <dbReference type="NCBI Taxonomy" id="747676"/>
    <lineage>
        <taxon>Eukaryota</taxon>
        <taxon>Fungi</taxon>
        <taxon>Dikarya</taxon>
        <taxon>Basidiomycota</taxon>
        <taxon>Pucciniomycotina</taxon>
        <taxon>Pucciniomycetes</taxon>
        <taxon>Pucciniales</taxon>
        <taxon>Melampsoraceae</taxon>
        <taxon>Melampsora</taxon>
    </lineage>
</organism>
<dbReference type="GO" id="GO:0046386">
    <property type="term" value="P:deoxyribose phosphate catabolic process"/>
    <property type="evidence" value="ECO:0007669"/>
    <property type="project" value="UniProtKB-UniPathway"/>
</dbReference>
<comment type="catalytic activity">
    <reaction evidence="7">
        <text>2-deoxy-D-ribose 5-phosphate = D-glyceraldehyde 3-phosphate + acetaldehyde</text>
        <dbReference type="Rhea" id="RHEA:12821"/>
        <dbReference type="ChEBI" id="CHEBI:15343"/>
        <dbReference type="ChEBI" id="CHEBI:59776"/>
        <dbReference type="ChEBI" id="CHEBI:62877"/>
        <dbReference type="EC" id="4.1.2.4"/>
    </reaction>
</comment>
<dbReference type="GO" id="GO:0004139">
    <property type="term" value="F:deoxyribose-phosphate aldolase activity"/>
    <property type="evidence" value="ECO:0007669"/>
    <property type="project" value="UniProtKB-EC"/>
</dbReference>
<dbReference type="PANTHER" id="PTHR10889">
    <property type="entry name" value="DEOXYRIBOSE-PHOSPHATE ALDOLASE"/>
    <property type="match status" value="1"/>
</dbReference>
<accession>F4S794</accession>
<gene>
    <name evidence="9" type="ORF">MELLADRAFT_112683</name>
</gene>
<sequence>MNMTTRLSAFQSNPASFIDYTILKPNATENDITQLCEEAKKYQFKSVCVNPCWVKKCVDLLKGTNVLVCTVIGFPLGANSKKIKAYETKTALEDGAGEIDMVMNVGKYLSDPSKAVKTLEEDVGAVVNELKTASIPLKVIIETSLLQPEQIRQVSQILASIDGVSFVKTSTGFTGPGAQPEHLQIMRGCLPEAIGVKASGGIKTWEDCVKMIEAGANRIGTSSGVKIMEESHKNQC</sequence>
<keyword evidence="5 8" id="KW-0704">Schiff base</keyword>
<dbReference type="InParanoid" id="F4S794"/>
<dbReference type="HOGENOM" id="CLU_053595_0_2_1"/>
<keyword evidence="10" id="KW-1185">Reference proteome</keyword>
<dbReference type="InterPro" id="IPR028581">
    <property type="entry name" value="DeoC_typeI"/>
</dbReference>
<evidence type="ECO:0000256" key="4">
    <source>
        <dbReference type="ARBA" id="ARBA00023239"/>
    </source>
</evidence>
<evidence type="ECO:0000256" key="7">
    <source>
        <dbReference type="ARBA" id="ARBA00048791"/>
    </source>
</evidence>
<dbReference type="AlphaFoldDB" id="F4S794"/>